<dbReference type="Proteomes" id="UP000294843">
    <property type="component" value="Unassembled WGS sequence"/>
</dbReference>
<organism evidence="5 6">
    <name type="scientific">Macrococcus bovicus</name>
    <dbReference type="NCBI Taxonomy" id="69968"/>
    <lineage>
        <taxon>Bacteria</taxon>
        <taxon>Bacillati</taxon>
        <taxon>Bacillota</taxon>
        <taxon>Bacilli</taxon>
        <taxon>Bacillales</taxon>
        <taxon>Staphylococcaceae</taxon>
        <taxon>Macrococcus</taxon>
    </lineage>
</organism>
<dbReference type="InterPro" id="IPR011344">
    <property type="entry name" value="ssDNA-bd"/>
</dbReference>
<comment type="caution">
    <text evidence="5">The sequence shown here is derived from an EMBL/GenBank/DDBJ whole genome shotgun (WGS) entry which is preliminary data.</text>
</comment>
<dbReference type="CDD" id="cd04496">
    <property type="entry name" value="SSB_OBF"/>
    <property type="match status" value="1"/>
</dbReference>
<dbReference type="NCBIfam" id="TIGR00621">
    <property type="entry name" value="ssb"/>
    <property type="match status" value="1"/>
</dbReference>
<dbReference type="InterPro" id="IPR000424">
    <property type="entry name" value="Primosome_PriB/ssb"/>
</dbReference>
<dbReference type="PROSITE" id="PS50935">
    <property type="entry name" value="SSB"/>
    <property type="match status" value="1"/>
</dbReference>
<dbReference type="OrthoDB" id="9809878at2"/>
<dbReference type="Gene3D" id="2.40.50.140">
    <property type="entry name" value="Nucleic acid-binding proteins"/>
    <property type="match status" value="1"/>
</dbReference>
<accession>A0A4R6BWI5</accession>
<dbReference type="GO" id="GO:0003697">
    <property type="term" value="F:single-stranded DNA binding"/>
    <property type="evidence" value="ECO:0007669"/>
    <property type="project" value="UniProtKB-UniRule"/>
</dbReference>
<name>A0A4R6BWI5_9STAP</name>
<dbReference type="PIRSF" id="PIRSF002070">
    <property type="entry name" value="SSB"/>
    <property type="match status" value="1"/>
</dbReference>
<keyword evidence="1 2" id="KW-0238">DNA-binding</keyword>
<dbReference type="InterPro" id="IPR012340">
    <property type="entry name" value="NA-bd_OB-fold"/>
</dbReference>
<dbReference type="GO" id="GO:0009295">
    <property type="term" value="C:nucleoid"/>
    <property type="evidence" value="ECO:0007669"/>
    <property type="project" value="TreeGrafter"/>
</dbReference>
<proteinExistence type="inferred from homology"/>
<evidence type="ECO:0000256" key="4">
    <source>
        <dbReference type="SAM" id="MobiDB-lite"/>
    </source>
</evidence>
<dbReference type="PANTHER" id="PTHR10302">
    <property type="entry name" value="SINGLE-STRANDED DNA-BINDING PROTEIN"/>
    <property type="match status" value="1"/>
</dbReference>
<dbReference type="AlphaFoldDB" id="A0A4R6BWI5"/>
<dbReference type="RefSeq" id="WP_133452553.1">
    <property type="nucleotide sequence ID" value="NZ_SCWF01000015.1"/>
</dbReference>
<dbReference type="HAMAP" id="MF_00984">
    <property type="entry name" value="SSB"/>
    <property type="match status" value="1"/>
</dbReference>
<protein>
    <recommendedName>
        <fullName evidence="2 3">Single-stranded DNA-binding protein</fullName>
        <shortName evidence="2">SSB</shortName>
    </recommendedName>
</protein>
<evidence type="ECO:0000256" key="1">
    <source>
        <dbReference type="ARBA" id="ARBA00023125"/>
    </source>
</evidence>
<evidence type="ECO:0000256" key="3">
    <source>
        <dbReference type="PIRNR" id="PIRNR002070"/>
    </source>
</evidence>
<evidence type="ECO:0000313" key="5">
    <source>
        <dbReference type="EMBL" id="TDM12688.1"/>
    </source>
</evidence>
<keyword evidence="6" id="KW-1185">Reference proteome</keyword>
<dbReference type="PANTHER" id="PTHR10302:SF27">
    <property type="entry name" value="SINGLE-STRANDED DNA-BINDING PROTEIN"/>
    <property type="match status" value="1"/>
</dbReference>
<evidence type="ECO:0000256" key="2">
    <source>
        <dbReference type="HAMAP-Rule" id="MF_00984"/>
    </source>
</evidence>
<dbReference type="GO" id="GO:0006260">
    <property type="term" value="P:DNA replication"/>
    <property type="evidence" value="ECO:0007669"/>
    <property type="project" value="InterPro"/>
</dbReference>
<comment type="caution">
    <text evidence="2">Lacks conserved residue(s) required for the propagation of feature annotation.</text>
</comment>
<dbReference type="SUPFAM" id="SSF50249">
    <property type="entry name" value="Nucleic acid-binding proteins"/>
    <property type="match status" value="1"/>
</dbReference>
<gene>
    <name evidence="5" type="primary">ssb</name>
    <name evidence="5" type="ORF">ERX55_10560</name>
</gene>
<feature type="region of interest" description="Disordered" evidence="4">
    <location>
        <begin position="104"/>
        <end position="179"/>
    </location>
</feature>
<comment type="subunit">
    <text evidence="2">Homotetramer.</text>
</comment>
<dbReference type="Pfam" id="PF00436">
    <property type="entry name" value="SSB"/>
    <property type="match status" value="1"/>
</dbReference>
<feature type="compositionally biased region" description="Low complexity" evidence="4">
    <location>
        <begin position="110"/>
        <end position="168"/>
    </location>
</feature>
<evidence type="ECO:0000313" key="6">
    <source>
        <dbReference type="Proteomes" id="UP000294843"/>
    </source>
</evidence>
<dbReference type="EMBL" id="SCWF01000015">
    <property type="protein sequence ID" value="TDM12688.1"/>
    <property type="molecule type" value="Genomic_DNA"/>
</dbReference>
<reference evidence="5 6" key="1">
    <citation type="submission" date="2019-01" db="EMBL/GenBank/DDBJ databases">
        <title>Draft genome sequences of the type strains of six Macrococcus species.</title>
        <authorList>
            <person name="Mazhar S."/>
            <person name="Altermann E."/>
            <person name="Hill C."/>
            <person name="Mcauliffe O."/>
        </authorList>
    </citation>
    <scope>NUCLEOTIDE SEQUENCE [LARGE SCALE GENOMIC DNA]</scope>
    <source>
        <strain evidence="5 6">ATCC 51825</strain>
    </source>
</reference>
<sequence>MINNVVLVGRLTKDVEYQVTPSGIPVAKFTLAVNRNFKSQNSEQQADFINIVTFRKTAEVVNQYCSKGSLVGVQGRMQSRSYENNEGRKVYVTEVVADSVQFLESKKDSQQNQQQQPQSNPFANQPQQQQPQQQYHQQYQQAPPQQYQAQPQQQYQAPPQQNHYNNPATSDFDSDNPPF</sequence>